<dbReference type="Gene3D" id="3.90.180.10">
    <property type="entry name" value="Medium-chain alcohol dehydrogenases, catalytic domain"/>
    <property type="match status" value="1"/>
</dbReference>
<proteinExistence type="predicted"/>
<dbReference type="EMBL" id="RCZI01000006">
    <property type="protein sequence ID" value="TPG23846.1"/>
    <property type="molecule type" value="Genomic_DNA"/>
</dbReference>
<comment type="caution">
    <text evidence="3">The sequence shown here is derived from an EMBL/GenBank/DDBJ whole genome shotgun (WGS) entry which is preliminary data.</text>
</comment>
<dbReference type="PANTHER" id="PTHR43205:SF7">
    <property type="entry name" value="PROSTAGLANDIN REDUCTASE 1"/>
    <property type="match status" value="1"/>
</dbReference>
<organism evidence="3 4">
    <name type="scientific">Variovorax guangxiensis</name>
    <dbReference type="NCBI Taxonomy" id="1775474"/>
    <lineage>
        <taxon>Bacteria</taxon>
        <taxon>Pseudomonadati</taxon>
        <taxon>Pseudomonadota</taxon>
        <taxon>Betaproteobacteria</taxon>
        <taxon>Burkholderiales</taxon>
        <taxon>Comamonadaceae</taxon>
        <taxon>Variovorax</taxon>
    </lineage>
</organism>
<dbReference type="GO" id="GO:0016628">
    <property type="term" value="F:oxidoreductase activity, acting on the CH-CH group of donors, NAD or NADP as acceptor"/>
    <property type="evidence" value="ECO:0007669"/>
    <property type="project" value="InterPro"/>
</dbReference>
<sequence>MSESKTTLPTAQRQVIYAKRPHGTPTLDCFRIATVPLDTPSEGQVLVRNDVLSVDPYIRMRMEEKDSYAPVMAIGDVFVGRTVGQVVQSRAPGFATGDWVVGRLGWQDFSVAAPADLQKIDLAAAPATAYLGALGSTGITAWVGLMEFGRPQRGETVLVSAASGAVGSVVGQIAKLHGCRAVGVAGGAAKCALVREAYGFDECVDYKAPDFAAALARAVPNGVDVYFDNVGGPILDTVLPLLNNFSRIPVCGLVSQYNATEPYGVKNLREIFNRRVTMRGFVLSDHKALWPEATRALAEAYAAGRLHYRETIAEGLENAPQAFIDMLAGANVGKQLVRLRPD</sequence>
<dbReference type="SUPFAM" id="SSF51735">
    <property type="entry name" value="NAD(P)-binding Rossmann-fold domains"/>
    <property type="match status" value="1"/>
</dbReference>
<reference evidence="3 4" key="1">
    <citation type="journal article" date="2019" name="Environ. Microbiol.">
        <title>Species interactions and distinct microbial communities in high Arctic permafrost affected cryosols are associated with the CH4 and CO2 gas fluxes.</title>
        <authorList>
            <person name="Altshuler I."/>
            <person name="Hamel J."/>
            <person name="Turney S."/>
            <person name="Magnuson E."/>
            <person name="Levesque R."/>
            <person name="Greer C."/>
            <person name="Whyte L.G."/>
        </authorList>
    </citation>
    <scope>NUCLEOTIDE SEQUENCE [LARGE SCALE GENOMIC DNA]</scope>
    <source>
        <strain evidence="3 4">S06.C</strain>
    </source>
</reference>
<dbReference type="Proteomes" id="UP000319212">
    <property type="component" value="Unassembled WGS sequence"/>
</dbReference>
<feature type="domain" description="Enoyl reductase (ER)" evidence="2">
    <location>
        <begin position="23"/>
        <end position="337"/>
    </location>
</feature>
<name>A0A502DIC6_9BURK</name>
<dbReference type="SUPFAM" id="SSF50129">
    <property type="entry name" value="GroES-like"/>
    <property type="match status" value="2"/>
</dbReference>
<keyword evidence="1" id="KW-0560">Oxidoreductase</keyword>
<dbReference type="InterPro" id="IPR011032">
    <property type="entry name" value="GroES-like_sf"/>
</dbReference>
<dbReference type="AlphaFoldDB" id="A0A502DIC6"/>
<evidence type="ECO:0000259" key="2">
    <source>
        <dbReference type="SMART" id="SM00829"/>
    </source>
</evidence>
<dbReference type="Pfam" id="PF16884">
    <property type="entry name" value="ADH_N_2"/>
    <property type="match status" value="1"/>
</dbReference>
<dbReference type="OrthoDB" id="9805663at2"/>
<dbReference type="InterPro" id="IPR020843">
    <property type="entry name" value="ER"/>
</dbReference>
<dbReference type="SMART" id="SM00829">
    <property type="entry name" value="PKS_ER"/>
    <property type="match status" value="1"/>
</dbReference>
<dbReference type="RefSeq" id="WP_140844540.1">
    <property type="nucleotide sequence ID" value="NZ_RCZI01000006.1"/>
</dbReference>
<dbReference type="Pfam" id="PF00107">
    <property type="entry name" value="ADH_zinc_N"/>
    <property type="match status" value="1"/>
</dbReference>
<dbReference type="InterPro" id="IPR045010">
    <property type="entry name" value="MDR_fam"/>
</dbReference>
<dbReference type="FunFam" id="3.40.50.720:FF:000121">
    <property type="entry name" value="Prostaglandin reductase 2"/>
    <property type="match status" value="1"/>
</dbReference>
<dbReference type="InterPro" id="IPR041694">
    <property type="entry name" value="ADH_N_2"/>
</dbReference>
<dbReference type="InterPro" id="IPR036291">
    <property type="entry name" value="NAD(P)-bd_dom_sf"/>
</dbReference>
<evidence type="ECO:0000313" key="4">
    <source>
        <dbReference type="Proteomes" id="UP000319212"/>
    </source>
</evidence>
<evidence type="ECO:0000313" key="3">
    <source>
        <dbReference type="EMBL" id="TPG23846.1"/>
    </source>
</evidence>
<accession>A0A502DIC6</accession>
<dbReference type="Gene3D" id="3.40.50.720">
    <property type="entry name" value="NAD(P)-binding Rossmann-like Domain"/>
    <property type="match status" value="1"/>
</dbReference>
<protein>
    <submittedName>
        <fullName evidence="3">NADP-dependent oxidoreductase</fullName>
    </submittedName>
</protein>
<dbReference type="InterPro" id="IPR013149">
    <property type="entry name" value="ADH-like_C"/>
</dbReference>
<evidence type="ECO:0000256" key="1">
    <source>
        <dbReference type="ARBA" id="ARBA00023002"/>
    </source>
</evidence>
<gene>
    <name evidence="3" type="ORF">EAH82_18480</name>
</gene>
<dbReference type="PANTHER" id="PTHR43205">
    <property type="entry name" value="PROSTAGLANDIN REDUCTASE"/>
    <property type="match status" value="1"/>
</dbReference>
<dbReference type="CDD" id="cd05288">
    <property type="entry name" value="PGDH"/>
    <property type="match status" value="1"/>
</dbReference>